<dbReference type="GO" id="GO:0004519">
    <property type="term" value="F:endonuclease activity"/>
    <property type="evidence" value="ECO:0007669"/>
    <property type="project" value="UniProtKB-KW"/>
</dbReference>
<keyword evidence="2" id="KW-1185">Reference proteome</keyword>
<dbReference type="InterPro" id="IPR038563">
    <property type="entry name" value="Endonuclease_7_sf"/>
</dbReference>
<dbReference type="Proteomes" id="UP000198318">
    <property type="component" value="Unassembled WGS sequence"/>
</dbReference>
<evidence type="ECO:0000313" key="2">
    <source>
        <dbReference type="Proteomes" id="UP000198318"/>
    </source>
</evidence>
<protein>
    <submittedName>
        <fullName evidence="1">Recombination endonuclease VII</fullName>
    </submittedName>
</protein>
<sequence>MTDWGDRTCKFDGCQRLILSRGYCSGHYQQLMKGKALQPLRSKYGPTCMVPKCSKRAHSRGHCTQHYAQLLRAEREQRVRTGEPREGDICRVEACDRIAATDSYCSSHYHRLKTYGTTEKPISSYVRKEKRTNQHGQIQCSSCKQWLLPEEYPKRSNQSPSSFCRMCHALRRHNIDRNDYDAMLREQNGMCAVCGATAGDSLGRSFHVDHDHDCCDWVVGSCGKCIRGLLCTSCNKAAGMLRDSPQLASALADYLRRGTRSRRTMDQD</sequence>
<dbReference type="Pfam" id="PF02945">
    <property type="entry name" value="Endonuclease_7"/>
    <property type="match status" value="1"/>
</dbReference>
<dbReference type="InterPro" id="IPR044925">
    <property type="entry name" value="His-Me_finger_sf"/>
</dbReference>
<evidence type="ECO:0000313" key="1">
    <source>
        <dbReference type="EMBL" id="SNS35849.1"/>
    </source>
</evidence>
<proteinExistence type="predicted"/>
<dbReference type="InterPro" id="IPR004211">
    <property type="entry name" value="Endonuclease_7"/>
</dbReference>
<organism evidence="1 2">
    <name type="scientific">Actinomadura meyerae</name>
    <dbReference type="NCBI Taxonomy" id="240840"/>
    <lineage>
        <taxon>Bacteria</taxon>
        <taxon>Bacillati</taxon>
        <taxon>Actinomycetota</taxon>
        <taxon>Actinomycetes</taxon>
        <taxon>Streptosporangiales</taxon>
        <taxon>Thermomonosporaceae</taxon>
        <taxon>Actinomadura</taxon>
    </lineage>
</organism>
<reference evidence="1 2" key="1">
    <citation type="submission" date="2017-06" db="EMBL/GenBank/DDBJ databases">
        <authorList>
            <person name="Kim H.J."/>
            <person name="Triplett B.A."/>
        </authorList>
    </citation>
    <scope>NUCLEOTIDE SEQUENCE [LARGE SCALE GENOMIC DNA]</scope>
    <source>
        <strain evidence="1 2">DSM 44715</strain>
    </source>
</reference>
<dbReference type="EMBL" id="FZOR01000003">
    <property type="protein sequence ID" value="SNS35849.1"/>
    <property type="molecule type" value="Genomic_DNA"/>
</dbReference>
<dbReference type="SUPFAM" id="SSF54060">
    <property type="entry name" value="His-Me finger endonucleases"/>
    <property type="match status" value="1"/>
</dbReference>
<dbReference type="Gene3D" id="3.40.1800.10">
    <property type="entry name" value="His-Me finger endonucleases"/>
    <property type="match status" value="1"/>
</dbReference>
<gene>
    <name evidence="1" type="ORF">SAMN05443665_100361</name>
</gene>
<dbReference type="AlphaFoldDB" id="A0A239DUD1"/>
<keyword evidence="1" id="KW-0255">Endonuclease</keyword>
<accession>A0A239DUD1</accession>
<name>A0A239DUD1_9ACTN</name>
<keyword evidence="1" id="KW-0540">Nuclease</keyword>
<keyword evidence="1" id="KW-0378">Hydrolase</keyword>